<dbReference type="GO" id="GO:0005525">
    <property type="term" value="F:GTP binding"/>
    <property type="evidence" value="ECO:0007669"/>
    <property type="project" value="UniProtKB-KW"/>
</dbReference>
<keyword evidence="1" id="KW-0547">Nucleotide-binding</keyword>
<keyword evidence="9" id="KW-1185">Reference proteome</keyword>
<comment type="caution">
    <text evidence="8">The sequence shown here is derived from an EMBL/GenBank/DDBJ whole genome shotgun (WGS) entry which is preliminary data.</text>
</comment>
<protein>
    <submittedName>
        <fullName evidence="8">Protein ROOT HAIR DEFECTIVE 3 homolog 2-like</fullName>
    </submittedName>
</protein>
<accession>A0A314YBN5</accession>
<dbReference type="AlphaFoldDB" id="A0A314YBN5"/>
<keyword evidence="2" id="KW-0378">Hydrolase</keyword>
<proteinExistence type="inferred from homology"/>
<evidence type="ECO:0000256" key="5">
    <source>
        <dbReference type="ARBA" id="ARBA00023136"/>
    </source>
</evidence>
<evidence type="ECO:0000256" key="3">
    <source>
        <dbReference type="ARBA" id="ARBA00022824"/>
    </source>
</evidence>
<evidence type="ECO:0000259" key="7">
    <source>
        <dbReference type="PROSITE" id="PS51715"/>
    </source>
</evidence>
<evidence type="ECO:0000313" key="9">
    <source>
        <dbReference type="Proteomes" id="UP000250321"/>
    </source>
</evidence>
<dbReference type="STRING" id="2094558.A0A314YBN5"/>
<organism evidence="8 9">
    <name type="scientific">Prunus yedoensis var. nudiflora</name>
    <dbReference type="NCBI Taxonomy" id="2094558"/>
    <lineage>
        <taxon>Eukaryota</taxon>
        <taxon>Viridiplantae</taxon>
        <taxon>Streptophyta</taxon>
        <taxon>Embryophyta</taxon>
        <taxon>Tracheophyta</taxon>
        <taxon>Spermatophyta</taxon>
        <taxon>Magnoliopsida</taxon>
        <taxon>eudicotyledons</taxon>
        <taxon>Gunneridae</taxon>
        <taxon>Pentapetalae</taxon>
        <taxon>rosids</taxon>
        <taxon>fabids</taxon>
        <taxon>Rosales</taxon>
        <taxon>Rosaceae</taxon>
        <taxon>Amygdaloideae</taxon>
        <taxon>Amygdaleae</taxon>
        <taxon>Prunus</taxon>
    </lineage>
</organism>
<dbReference type="GO" id="GO:0016320">
    <property type="term" value="P:endoplasmic reticulum membrane fusion"/>
    <property type="evidence" value="ECO:0007669"/>
    <property type="project" value="TreeGrafter"/>
</dbReference>
<evidence type="ECO:0000313" key="8">
    <source>
        <dbReference type="EMBL" id="PQQ05825.1"/>
    </source>
</evidence>
<reference evidence="8 9" key="1">
    <citation type="submission" date="2018-02" db="EMBL/GenBank/DDBJ databases">
        <title>Draft genome of wild Prunus yedoensis var. nudiflora.</title>
        <authorList>
            <person name="Baek S."/>
            <person name="Kim J.-H."/>
            <person name="Choi K."/>
            <person name="Kim G.-B."/>
            <person name="Cho A."/>
            <person name="Jang H."/>
            <person name="Shin C.-H."/>
            <person name="Yu H.-J."/>
            <person name="Mun J.-H."/>
        </authorList>
    </citation>
    <scope>NUCLEOTIDE SEQUENCE [LARGE SCALE GENOMIC DNA]</scope>
    <source>
        <strain evidence="9">cv. Jeju island</strain>
        <tissue evidence="8">Leaf</tissue>
    </source>
</reference>
<evidence type="ECO:0000256" key="4">
    <source>
        <dbReference type="ARBA" id="ARBA00023134"/>
    </source>
</evidence>
<sequence length="140" mass="15790">MCVSIYFRNQTTKGIWIAKCGGIVPCTIAMDLDLEGTDGKERGEDDTAFEKQNATFALAVSDIVLINMCRESDKGHEQASMNPLLKMVFQVVLHSFVPHKMTLLFVIYTKTPFENLEPVVKEDIQKLWDGVPKPKAHNYV</sequence>
<dbReference type="SUPFAM" id="SSF52540">
    <property type="entry name" value="P-loop containing nucleoside triphosphate hydrolases"/>
    <property type="match status" value="1"/>
</dbReference>
<keyword evidence="5" id="KW-0472">Membrane</keyword>
<keyword evidence="3" id="KW-0256">Endoplasmic reticulum</keyword>
<dbReference type="InterPro" id="IPR027417">
    <property type="entry name" value="P-loop_NTPase"/>
</dbReference>
<dbReference type="Proteomes" id="UP000250321">
    <property type="component" value="Unassembled WGS sequence"/>
</dbReference>
<dbReference type="GO" id="GO:0005783">
    <property type="term" value="C:endoplasmic reticulum"/>
    <property type="evidence" value="ECO:0007669"/>
    <property type="project" value="TreeGrafter"/>
</dbReference>
<comment type="similarity">
    <text evidence="6">Belongs to the TRAFAC class dynamin-like GTPase superfamily. GB1/RHD3 GTPase family.</text>
</comment>
<gene>
    <name evidence="8" type="ORF">Pyn_07571</name>
</gene>
<dbReference type="Pfam" id="PF05879">
    <property type="entry name" value="RHD3_GTPase"/>
    <property type="match status" value="1"/>
</dbReference>
<dbReference type="GO" id="GO:0003924">
    <property type="term" value="F:GTPase activity"/>
    <property type="evidence" value="ECO:0007669"/>
    <property type="project" value="TreeGrafter"/>
</dbReference>
<dbReference type="EMBL" id="PJQY01001036">
    <property type="protein sequence ID" value="PQQ05825.1"/>
    <property type="molecule type" value="Genomic_DNA"/>
</dbReference>
<dbReference type="OrthoDB" id="1597724at2759"/>
<dbReference type="InterPro" id="IPR008803">
    <property type="entry name" value="RHD3/Sey1"/>
</dbReference>
<evidence type="ECO:0000256" key="6">
    <source>
        <dbReference type="PROSITE-ProRule" id="PRU01052"/>
    </source>
</evidence>
<keyword evidence="4" id="KW-0342">GTP-binding</keyword>
<name>A0A314YBN5_PRUYE</name>
<dbReference type="InterPro" id="IPR030386">
    <property type="entry name" value="G_GB1_RHD3_dom"/>
</dbReference>
<dbReference type="PROSITE" id="PS51715">
    <property type="entry name" value="G_GB1_RHD3"/>
    <property type="match status" value="1"/>
</dbReference>
<evidence type="ECO:0000256" key="1">
    <source>
        <dbReference type="ARBA" id="ARBA00022741"/>
    </source>
</evidence>
<dbReference type="PANTHER" id="PTHR45923:SF20">
    <property type="entry name" value="PROTEIN ROOT HAIR DEFECTIVE 3 HOMOLOG 2"/>
    <property type="match status" value="1"/>
</dbReference>
<feature type="domain" description="GB1/RHD3-type G" evidence="7">
    <location>
        <begin position="1"/>
        <end position="140"/>
    </location>
</feature>
<evidence type="ECO:0000256" key="2">
    <source>
        <dbReference type="ARBA" id="ARBA00022801"/>
    </source>
</evidence>
<dbReference type="PANTHER" id="PTHR45923">
    <property type="entry name" value="PROTEIN SEY1"/>
    <property type="match status" value="1"/>
</dbReference>